<name>A0A8H6YGT1_9AGAR</name>
<dbReference type="EMBL" id="JACAZI010000006">
    <property type="protein sequence ID" value="KAF7358282.1"/>
    <property type="molecule type" value="Genomic_DNA"/>
</dbReference>
<dbReference type="OrthoDB" id="10265574at2759"/>
<keyword evidence="2" id="KW-1185">Reference proteome</keyword>
<dbReference type="Proteomes" id="UP000620124">
    <property type="component" value="Unassembled WGS sequence"/>
</dbReference>
<protein>
    <submittedName>
        <fullName evidence="1">Uncharacterized protein</fullName>
    </submittedName>
</protein>
<evidence type="ECO:0000313" key="1">
    <source>
        <dbReference type="EMBL" id="KAF7358282.1"/>
    </source>
</evidence>
<proteinExistence type="predicted"/>
<comment type="caution">
    <text evidence="1">The sequence shown here is derived from an EMBL/GenBank/DDBJ whole genome shotgun (WGS) entry which is preliminary data.</text>
</comment>
<accession>A0A8H6YGT1</accession>
<evidence type="ECO:0000313" key="2">
    <source>
        <dbReference type="Proteomes" id="UP000620124"/>
    </source>
</evidence>
<gene>
    <name evidence="1" type="ORF">MVEN_00877500</name>
</gene>
<dbReference type="AlphaFoldDB" id="A0A8H6YGT1"/>
<sequence>MEAELLARYSMTTGVASQCFRVRIFALFPWISFPLVIRYTPGRPHHRLCSSTSPTPVPPSFSQLDYASLFAPSCFAPGLRMRSPYRRTCTVCVHIPIGIPLRLPKHRLRKQDHVVERSSATISYLRFLSRRGREDLGADAHARSAPRRAPALLVVPGLPRARIQLRVLARKHVRASVGGGGAVRRAGYGDLLFLRTSCNALDLGCDMRRGRQASTRTVGCALRRCLPRPAPLILKAGVGEMEKKEEERMGAVR</sequence>
<organism evidence="1 2">
    <name type="scientific">Mycena venus</name>
    <dbReference type="NCBI Taxonomy" id="2733690"/>
    <lineage>
        <taxon>Eukaryota</taxon>
        <taxon>Fungi</taxon>
        <taxon>Dikarya</taxon>
        <taxon>Basidiomycota</taxon>
        <taxon>Agaricomycotina</taxon>
        <taxon>Agaricomycetes</taxon>
        <taxon>Agaricomycetidae</taxon>
        <taxon>Agaricales</taxon>
        <taxon>Marasmiineae</taxon>
        <taxon>Mycenaceae</taxon>
        <taxon>Mycena</taxon>
    </lineage>
</organism>
<reference evidence="1" key="1">
    <citation type="submission" date="2020-05" db="EMBL/GenBank/DDBJ databases">
        <title>Mycena genomes resolve the evolution of fungal bioluminescence.</title>
        <authorList>
            <person name="Tsai I.J."/>
        </authorList>
    </citation>
    <scope>NUCLEOTIDE SEQUENCE</scope>
    <source>
        <strain evidence="1">CCC161011</strain>
    </source>
</reference>